<dbReference type="InterPro" id="IPR013113">
    <property type="entry name" value="SIP_FAD-bd"/>
</dbReference>
<dbReference type="InterPro" id="IPR017938">
    <property type="entry name" value="Riboflavin_synthase-like_b-brl"/>
</dbReference>
<evidence type="ECO:0000259" key="1">
    <source>
        <dbReference type="PROSITE" id="PS51384"/>
    </source>
</evidence>
<keyword evidence="3" id="KW-1185">Reference proteome</keyword>
<dbReference type="PANTHER" id="PTHR30157">
    <property type="entry name" value="FERRIC REDUCTASE, NADPH-DEPENDENT"/>
    <property type="match status" value="1"/>
</dbReference>
<dbReference type="GO" id="GO:0016491">
    <property type="term" value="F:oxidoreductase activity"/>
    <property type="evidence" value="ECO:0007669"/>
    <property type="project" value="InterPro"/>
</dbReference>
<dbReference type="InterPro" id="IPR017927">
    <property type="entry name" value="FAD-bd_FR_type"/>
</dbReference>
<dbReference type="RefSeq" id="WP_141918771.1">
    <property type="nucleotide sequence ID" value="NZ_BAAAYS010000015.1"/>
</dbReference>
<comment type="caution">
    <text evidence="2">The sequence shown here is derived from an EMBL/GenBank/DDBJ whole genome shotgun (WGS) entry which is preliminary data.</text>
</comment>
<organism evidence="2 3">
    <name type="scientific">Klugiella xanthotipulae</name>
    <dbReference type="NCBI Taxonomy" id="244735"/>
    <lineage>
        <taxon>Bacteria</taxon>
        <taxon>Bacillati</taxon>
        <taxon>Actinomycetota</taxon>
        <taxon>Actinomycetes</taxon>
        <taxon>Micrococcales</taxon>
        <taxon>Microbacteriaceae</taxon>
        <taxon>Klugiella</taxon>
    </lineage>
</organism>
<feature type="domain" description="FAD-binding FR-type" evidence="1">
    <location>
        <begin position="11"/>
        <end position="140"/>
    </location>
</feature>
<dbReference type="PANTHER" id="PTHR30157:SF0">
    <property type="entry name" value="NADPH-DEPENDENT FERRIC-CHELATE REDUCTASE"/>
    <property type="match status" value="1"/>
</dbReference>
<dbReference type="Gene3D" id="2.40.30.10">
    <property type="entry name" value="Translation factors"/>
    <property type="match status" value="1"/>
</dbReference>
<dbReference type="OrthoDB" id="9814826at2"/>
<dbReference type="Pfam" id="PF08021">
    <property type="entry name" value="FAD_binding_9"/>
    <property type="match status" value="1"/>
</dbReference>
<protein>
    <submittedName>
        <fullName evidence="2">NADPH-dependent ferric siderophore reductase</fullName>
    </submittedName>
</protein>
<evidence type="ECO:0000313" key="3">
    <source>
        <dbReference type="Proteomes" id="UP000318331"/>
    </source>
</evidence>
<name>A0A543HGW5_9MICO</name>
<dbReference type="InterPro" id="IPR039374">
    <property type="entry name" value="SIP_fam"/>
</dbReference>
<dbReference type="EMBL" id="VFPN01000004">
    <property type="protein sequence ID" value="TQM57566.1"/>
    <property type="molecule type" value="Genomic_DNA"/>
</dbReference>
<dbReference type="CDD" id="cd06193">
    <property type="entry name" value="siderophore_interacting"/>
    <property type="match status" value="1"/>
</dbReference>
<dbReference type="AlphaFoldDB" id="A0A543HGW5"/>
<proteinExistence type="predicted"/>
<accession>A0A543HGW5</accession>
<dbReference type="Proteomes" id="UP000318331">
    <property type="component" value="Unassembled WGS sequence"/>
</dbReference>
<dbReference type="SUPFAM" id="SSF63380">
    <property type="entry name" value="Riboflavin synthase domain-like"/>
    <property type="match status" value="1"/>
</dbReference>
<dbReference type="InterPro" id="IPR007037">
    <property type="entry name" value="SIP_rossman_dom"/>
</dbReference>
<gene>
    <name evidence="2" type="ORF">FB466_2559</name>
</gene>
<dbReference type="Gene3D" id="3.40.50.80">
    <property type="entry name" value="Nucleotide-binding domain of ferredoxin-NADP reductase (FNR) module"/>
    <property type="match status" value="1"/>
</dbReference>
<sequence length="275" mass="29957">MQPRGVLHHPLAARRVTVVGTRQVGGGLLRVTLRGPELDGFSALGPTDHIKLFLPDPATGVLHAPWITDDGGLQRPDHGVSISRDYTPLNHVPATANGEASIDIDCVLHKNPGPATRWAAQAAPGQEVVVVGPRGSVLAPTATPHVVLIADETALPAVSRWLELLDPETRITAILQGEDESVEDYLTPNQHARAAIEWLYREDGPGQVYEAVRSLTLDDSTYVWAAGEATELIPVRRHLRRELGFELDQMSVQGYWKRGVVNLDHHAPIDESDPE</sequence>
<evidence type="ECO:0000313" key="2">
    <source>
        <dbReference type="EMBL" id="TQM57566.1"/>
    </source>
</evidence>
<reference evidence="2 3" key="1">
    <citation type="submission" date="2019-06" db="EMBL/GenBank/DDBJ databases">
        <title>Sequencing the genomes of 1000 actinobacteria strains.</title>
        <authorList>
            <person name="Klenk H.-P."/>
        </authorList>
    </citation>
    <scope>NUCLEOTIDE SEQUENCE [LARGE SCALE GENOMIC DNA]</scope>
    <source>
        <strain evidence="2 3">DSM 18031</strain>
    </source>
</reference>
<dbReference type="PROSITE" id="PS51384">
    <property type="entry name" value="FAD_FR"/>
    <property type="match status" value="1"/>
</dbReference>
<dbReference type="Pfam" id="PF04954">
    <property type="entry name" value="SIP"/>
    <property type="match status" value="1"/>
</dbReference>
<dbReference type="InterPro" id="IPR039261">
    <property type="entry name" value="FNR_nucleotide-bd"/>
</dbReference>